<evidence type="ECO:0000256" key="1">
    <source>
        <dbReference type="SAM" id="MobiDB-lite"/>
    </source>
</evidence>
<organism evidence="2 3">
    <name type="scientific">Mycena alexandri</name>
    <dbReference type="NCBI Taxonomy" id="1745969"/>
    <lineage>
        <taxon>Eukaryota</taxon>
        <taxon>Fungi</taxon>
        <taxon>Dikarya</taxon>
        <taxon>Basidiomycota</taxon>
        <taxon>Agaricomycotina</taxon>
        <taxon>Agaricomycetes</taxon>
        <taxon>Agaricomycetidae</taxon>
        <taxon>Agaricales</taxon>
        <taxon>Marasmiineae</taxon>
        <taxon>Mycenaceae</taxon>
        <taxon>Mycena</taxon>
    </lineage>
</organism>
<gene>
    <name evidence="2" type="ORF">C8F04DRAFT_1266034</name>
</gene>
<proteinExistence type="predicted"/>
<comment type="caution">
    <text evidence="2">The sequence shown here is derived from an EMBL/GenBank/DDBJ whole genome shotgun (WGS) entry which is preliminary data.</text>
</comment>
<dbReference type="Proteomes" id="UP001218188">
    <property type="component" value="Unassembled WGS sequence"/>
</dbReference>
<dbReference type="EMBL" id="JARJCM010000113">
    <property type="protein sequence ID" value="KAJ7028316.1"/>
    <property type="molecule type" value="Genomic_DNA"/>
</dbReference>
<protein>
    <submittedName>
        <fullName evidence="2">Uncharacterized protein</fullName>
    </submittedName>
</protein>
<evidence type="ECO:0000313" key="3">
    <source>
        <dbReference type="Proteomes" id="UP001218188"/>
    </source>
</evidence>
<accession>A0AAD6SK50</accession>
<feature type="region of interest" description="Disordered" evidence="1">
    <location>
        <begin position="181"/>
        <end position="220"/>
    </location>
</feature>
<dbReference type="AlphaFoldDB" id="A0AAD6SK50"/>
<keyword evidence="3" id="KW-1185">Reference proteome</keyword>
<reference evidence="2" key="1">
    <citation type="submission" date="2023-03" db="EMBL/GenBank/DDBJ databases">
        <title>Massive genome expansion in bonnet fungi (Mycena s.s.) driven by repeated elements and novel gene families across ecological guilds.</title>
        <authorList>
            <consortium name="Lawrence Berkeley National Laboratory"/>
            <person name="Harder C.B."/>
            <person name="Miyauchi S."/>
            <person name="Viragh M."/>
            <person name="Kuo A."/>
            <person name="Thoen E."/>
            <person name="Andreopoulos B."/>
            <person name="Lu D."/>
            <person name="Skrede I."/>
            <person name="Drula E."/>
            <person name="Henrissat B."/>
            <person name="Morin E."/>
            <person name="Kohler A."/>
            <person name="Barry K."/>
            <person name="LaButti K."/>
            <person name="Morin E."/>
            <person name="Salamov A."/>
            <person name="Lipzen A."/>
            <person name="Mereny Z."/>
            <person name="Hegedus B."/>
            <person name="Baldrian P."/>
            <person name="Stursova M."/>
            <person name="Weitz H."/>
            <person name="Taylor A."/>
            <person name="Grigoriev I.V."/>
            <person name="Nagy L.G."/>
            <person name="Martin F."/>
            <person name="Kauserud H."/>
        </authorList>
    </citation>
    <scope>NUCLEOTIDE SEQUENCE</scope>
    <source>
        <strain evidence="2">CBHHK200</strain>
    </source>
</reference>
<name>A0AAD6SK50_9AGAR</name>
<evidence type="ECO:0000313" key="2">
    <source>
        <dbReference type="EMBL" id="KAJ7028316.1"/>
    </source>
</evidence>
<sequence>MMDLPQELIDAILGDVVGNENLEACALTARVFLAPSQRRLFRRMCLRWDSSSRVASAFPRALSFLQENPHLALYFRDLTFDLPKSHADQSTLEAVLRMLGNLERVAINGYGQEWDELLGSLTSAILTTISLPSLLRFHLRRLASVPHTPRGLLRARLVPQSDRSAASWEYPRLYPAKYTPRASHSSLVPDDSDVAPGLRVSPRRAEPSTTFSECNGDDLL</sequence>